<feature type="transmembrane region" description="Helical" evidence="1">
    <location>
        <begin position="60"/>
        <end position="80"/>
    </location>
</feature>
<keyword evidence="1" id="KW-0812">Transmembrane</keyword>
<keyword evidence="1" id="KW-1133">Transmembrane helix</keyword>
<dbReference type="Pfam" id="PF11660">
    <property type="entry name" value="DUF3262"/>
    <property type="match status" value="1"/>
</dbReference>
<keyword evidence="1" id="KW-0472">Membrane</keyword>
<accession>A0ABY9XET0</accession>
<feature type="transmembrane region" description="Helical" evidence="1">
    <location>
        <begin position="24"/>
        <end position="48"/>
    </location>
</feature>
<dbReference type="RefSeq" id="WP_189757977.1">
    <property type="nucleotide sequence ID" value="NZ_CAWPOC010000001.1"/>
</dbReference>
<dbReference type="InterPro" id="IPR021676">
    <property type="entry name" value="DUF3262"/>
</dbReference>
<keyword evidence="3" id="KW-1185">Reference proteome</keyword>
<name>A0ABY9XET0_9GAMM</name>
<organism evidence="2 3">
    <name type="scientific">Xenorhabdus griffiniae</name>
    <dbReference type="NCBI Taxonomy" id="351672"/>
    <lineage>
        <taxon>Bacteria</taxon>
        <taxon>Pseudomonadati</taxon>
        <taxon>Pseudomonadota</taxon>
        <taxon>Gammaproteobacteria</taxon>
        <taxon>Enterobacterales</taxon>
        <taxon>Morganellaceae</taxon>
        <taxon>Xenorhabdus</taxon>
    </lineage>
</organism>
<evidence type="ECO:0000313" key="2">
    <source>
        <dbReference type="EMBL" id="WNH01105.1"/>
    </source>
</evidence>
<sequence>MAMDSVQEQAFKAGSGGGIEPFSLEIFCIGLLIALLFIWAAWGMVDVYKGWANEKVREVVLTQFCIRAVFLILICIWMFIN</sequence>
<reference evidence="2 3" key="1">
    <citation type="journal article" date="2023" name="Access Microbiol">
        <title>The genome of a steinernematid-associated Pseudomonas piscis bacterium encodes the biosynthesis of insect toxins.</title>
        <authorList>
            <person name="Awori R.M."/>
            <person name="Hendre P."/>
            <person name="Amugune N.O."/>
        </authorList>
    </citation>
    <scope>NUCLEOTIDE SEQUENCE [LARGE SCALE GENOMIC DNA]</scope>
    <source>
        <strain evidence="2 3">97</strain>
    </source>
</reference>
<gene>
    <name evidence="2" type="ORF">QL112_014805</name>
</gene>
<dbReference type="Proteomes" id="UP001300348">
    <property type="component" value="Chromosome"/>
</dbReference>
<evidence type="ECO:0000256" key="1">
    <source>
        <dbReference type="SAM" id="Phobius"/>
    </source>
</evidence>
<dbReference type="GeneID" id="88856852"/>
<evidence type="ECO:0000313" key="3">
    <source>
        <dbReference type="Proteomes" id="UP001300348"/>
    </source>
</evidence>
<proteinExistence type="predicted"/>
<dbReference type="EMBL" id="CP133647">
    <property type="protein sequence ID" value="WNH01105.1"/>
    <property type="molecule type" value="Genomic_DNA"/>
</dbReference>
<dbReference type="NCBIfam" id="TIGR03758">
    <property type="entry name" value="conj_TIGR03758"/>
    <property type="match status" value="1"/>
</dbReference>
<protein>
    <submittedName>
        <fullName evidence="2">TIGR03758 family integrating conjugative element protein</fullName>
    </submittedName>
</protein>